<dbReference type="SUPFAM" id="SSF56059">
    <property type="entry name" value="Glutathione synthetase ATP-binding domain-like"/>
    <property type="match status" value="1"/>
</dbReference>
<dbReference type="Proteomes" id="UP001595660">
    <property type="component" value="Unassembled WGS sequence"/>
</dbReference>
<dbReference type="Gene3D" id="3.50.30.10">
    <property type="entry name" value="Phosphohistidine domain"/>
    <property type="match status" value="1"/>
</dbReference>
<sequence>MSDPLVVSLADPRAAEPALTGGKAATLARLRTADFPVPDGFVVTTAAYRAHADAAGASDRLAALERGEERAASALRDRLAGTPLPERVLGSIRDRLDDGAYAVRSSATAEDLAEASFAGQHDTELGVDAADVPDAVARCLGSLFTDRAVAYRERNGVPHRGVAMAVVVQRMVEPDTSGILFTADPVTGRRDVAVVDAGPGRGERQVSGRETADTARIDRETGEVLDYRVGSGRAARVLDDDTLRTLADLGDRIEAELGGPQDVEWAIRDGDVSVLQSRPVTSLFPVPDPRPADDALHVYYSFGHRQGMTAAMPPLSLGFWRDLTNELGRQYGLPGRLGAVAGGRLYLDLTPYVARPWLADRIVSNLRIIDEPTAAALADLLAERGGDLPDPATGPRAWLRAAGSAGRFARTLVAFVAGFPGALAARNPEDAPDDLLARYEEEVAESVAAVRSHDSARQRVRAARDAVFESVDWLLEPFYGRFLAGVAAGWALRRLVPERADDVAELAGGFEGDVTARMGLALGDVADAARDHPAVADALRDGATLDDLSGVPGGDAFRAAFADFLDEYGFRGPGEIDPSRPRYRDDPSLLLGVVAARLDAGERGAHRDRFAARQADAAAARDRLEAAAHPLLRPVVRRLCRLYRHYVGLREHPKFALSKLLAEFRTQVLAAGDELVSRGVLADREDAWLLTLSELDAALADGATPGDLPARRRDHERFAATDAPRVVTSDGEVPTARVEPTEDASDLTGTGVSPGVVEGVVRVVTDPRNADLRPGEVLVAPYTDPGWTPLFLNAGALVTEVGGRLTHGSLVAREYGIPAVVAVDGATRRLRTGDRVRVDGANGVVERIE</sequence>
<feature type="domain" description="PEP-utilising enzyme mobile" evidence="2">
    <location>
        <begin position="773"/>
        <end position="843"/>
    </location>
</feature>
<dbReference type="InterPro" id="IPR008279">
    <property type="entry name" value="PEP-util_enz_mobile_dom"/>
</dbReference>
<proteinExistence type="predicted"/>
<name>A0ABD5NFD0_9EURY</name>
<evidence type="ECO:0000259" key="3">
    <source>
        <dbReference type="Pfam" id="PF01326"/>
    </source>
</evidence>
<dbReference type="RefSeq" id="WP_232570955.1">
    <property type="nucleotide sequence ID" value="NZ_CP089466.1"/>
</dbReference>
<dbReference type="InterPro" id="IPR051549">
    <property type="entry name" value="PEP_Utilizing_Enz"/>
</dbReference>
<dbReference type="Pfam" id="PF01326">
    <property type="entry name" value="PPDK_N"/>
    <property type="match status" value="1"/>
</dbReference>
<organism evidence="4 5">
    <name type="scientific">Halobacterium litoreum</name>
    <dbReference type="NCBI Taxonomy" id="2039234"/>
    <lineage>
        <taxon>Archaea</taxon>
        <taxon>Methanobacteriati</taxon>
        <taxon>Methanobacteriota</taxon>
        <taxon>Stenosarchaea group</taxon>
        <taxon>Halobacteria</taxon>
        <taxon>Halobacteriales</taxon>
        <taxon>Halobacteriaceae</taxon>
        <taxon>Halobacterium</taxon>
    </lineage>
</organism>
<evidence type="ECO:0000313" key="5">
    <source>
        <dbReference type="Proteomes" id="UP001595660"/>
    </source>
</evidence>
<dbReference type="InterPro" id="IPR036637">
    <property type="entry name" value="Phosphohistidine_dom_sf"/>
</dbReference>
<dbReference type="GeneID" id="69119081"/>
<dbReference type="EMBL" id="JBHRWN010000002">
    <property type="protein sequence ID" value="MFC3477926.1"/>
    <property type="molecule type" value="Genomic_DNA"/>
</dbReference>
<feature type="region of interest" description="Disordered" evidence="1">
    <location>
        <begin position="724"/>
        <end position="751"/>
    </location>
</feature>
<dbReference type="Pfam" id="PF00391">
    <property type="entry name" value="PEP-utilizers"/>
    <property type="match status" value="1"/>
</dbReference>
<keyword evidence="5" id="KW-1185">Reference proteome</keyword>
<dbReference type="InterPro" id="IPR002192">
    <property type="entry name" value="PPDK_AMP/ATP-bd"/>
</dbReference>
<evidence type="ECO:0000256" key="1">
    <source>
        <dbReference type="SAM" id="MobiDB-lite"/>
    </source>
</evidence>
<dbReference type="AlphaFoldDB" id="A0ABD5NFD0"/>
<dbReference type="SUPFAM" id="SSF52009">
    <property type="entry name" value="Phosphohistidine domain"/>
    <property type="match status" value="1"/>
</dbReference>
<dbReference type="Gene3D" id="3.30.1490.20">
    <property type="entry name" value="ATP-grasp fold, A domain"/>
    <property type="match status" value="1"/>
</dbReference>
<dbReference type="Gene3D" id="3.30.470.20">
    <property type="entry name" value="ATP-grasp fold, B domain"/>
    <property type="match status" value="2"/>
</dbReference>
<protein>
    <submittedName>
        <fullName evidence="4">PEP/pyruvate-binding domain-containing protein</fullName>
    </submittedName>
</protein>
<dbReference type="PANTHER" id="PTHR43615">
    <property type="entry name" value="PHOSPHOENOLPYRUVATE SYNTHASE-RELATED"/>
    <property type="match status" value="1"/>
</dbReference>
<gene>
    <name evidence="4" type="ORF">ACFOKC_09320</name>
</gene>
<evidence type="ECO:0000313" key="4">
    <source>
        <dbReference type="EMBL" id="MFC3477926.1"/>
    </source>
</evidence>
<evidence type="ECO:0000259" key="2">
    <source>
        <dbReference type="Pfam" id="PF00391"/>
    </source>
</evidence>
<dbReference type="PANTHER" id="PTHR43615:SF1">
    <property type="entry name" value="PPDK_N DOMAIN-CONTAINING PROTEIN"/>
    <property type="match status" value="1"/>
</dbReference>
<accession>A0ABD5NFD0</accession>
<comment type="caution">
    <text evidence="4">The sequence shown here is derived from an EMBL/GenBank/DDBJ whole genome shotgun (WGS) entry which is preliminary data.</text>
</comment>
<reference evidence="4 5" key="1">
    <citation type="journal article" date="2019" name="Int. J. Syst. Evol. Microbiol.">
        <title>The Global Catalogue of Microorganisms (GCM) 10K type strain sequencing project: providing services to taxonomists for standard genome sequencing and annotation.</title>
        <authorList>
            <consortium name="The Broad Institute Genomics Platform"/>
            <consortium name="The Broad Institute Genome Sequencing Center for Infectious Disease"/>
            <person name="Wu L."/>
            <person name="Ma J."/>
        </authorList>
    </citation>
    <scope>NUCLEOTIDE SEQUENCE [LARGE SCALE GENOMIC DNA]</scope>
    <source>
        <strain evidence="4 5">CGMCC 1.12562</strain>
    </source>
</reference>
<feature type="domain" description="Pyruvate phosphate dikinase AMP/ATP-binding" evidence="3">
    <location>
        <begin position="19"/>
        <end position="282"/>
    </location>
</feature>
<dbReference type="InterPro" id="IPR013815">
    <property type="entry name" value="ATP_grasp_subdomain_1"/>
</dbReference>